<dbReference type="NCBIfam" id="TIGR03618">
    <property type="entry name" value="Rv1155_F420"/>
    <property type="match status" value="1"/>
</dbReference>
<dbReference type="RefSeq" id="WP_116173824.1">
    <property type="nucleotide sequence ID" value="NZ_CP144375.1"/>
</dbReference>
<comment type="caution">
    <text evidence="3">The sequence shown here is derived from an EMBL/GenBank/DDBJ whole genome shotgun (WGS) entry which is preliminary data.</text>
</comment>
<dbReference type="PANTHER" id="PTHR35176:SF2">
    <property type="entry name" value="F420H(2)-DEPENDENT REDUCTASE RV1155"/>
    <property type="match status" value="1"/>
</dbReference>
<feature type="domain" description="Pyridoxamine 5'-phosphate oxidase N-terminal" evidence="2">
    <location>
        <begin position="4"/>
        <end position="129"/>
    </location>
</feature>
<name>A0A3E0HZH5_9PSEU</name>
<dbReference type="InterPro" id="IPR019920">
    <property type="entry name" value="F420-binding_dom_put"/>
</dbReference>
<reference evidence="3 4" key="1">
    <citation type="submission" date="2018-08" db="EMBL/GenBank/DDBJ databases">
        <title>Genomic Encyclopedia of Archaeal and Bacterial Type Strains, Phase II (KMG-II): from individual species to whole genera.</title>
        <authorList>
            <person name="Goeker M."/>
        </authorList>
    </citation>
    <scope>NUCLEOTIDE SEQUENCE [LARGE SCALE GENOMIC DNA]</scope>
    <source>
        <strain evidence="3 4">DSM 45791</strain>
    </source>
</reference>
<dbReference type="InterPro" id="IPR011576">
    <property type="entry name" value="Pyridox_Oxase_N"/>
</dbReference>
<dbReference type="GO" id="GO:0016627">
    <property type="term" value="F:oxidoreductase activity, acting on the CH-CH group of donors"/>
    <property type="evidence" value="ECO:0007669"/>
    <property type="project" value="TreeGrafter"/>
</dbReference>
<dbReference type="Pfam" id="PF01243">
    <property type="entry name" value="PNPOx_N"/>
    <property type="match status" value="1"/>
</dbReference>
<dbReference type="Proteomes" id="UP000256269">
    <property type="component" value="Unassembled WGS sequence"/>
</dbReference>
<dbReference type="OrthoDB" id="1094370at2"/>
<gene>
    <name evidence="3" type="ORF">BCF44_103230</name>
</gene>
<dbReference type="Gene3D" id="2.30.110.10">
    <property type="entry name" value="Electron Transport, Fmn-binding Protein, Chain A"/>
    <property type="match status" value="1"/>
</dbReference>
<sequence>MDLDAAREVIRSQHRAVLATTRADGSTQMSPVTVDVDPEGYVVISTRETAYKLKHILRNPQVAVCVLPDEFFGRWIQVEGTASVVHLPEAMDGLVEYYRRVSGEHPDWDDYRAAMVRDKRVLVRIDIAKAGPDRNG</sequence>
<keyword evidence="4" id="KW-1185">Reference proteome</keyword>
<evidence type="ECO:0000313" key="4">
    <source>
        <dbReference type="Proteomes" id="UP000256269"/>
    </source>
</evidence>
<evidence type="ECO:0000313" key="3">
    <source>
        <dbReference type="EMBL" id="REH51781.1"/>
    </source>
</evidence>
<dbReference type="SUPFAM" id="SSF50475">
    <property type="entry name" value="FMN-binding split barrel"/>
    <property type="match status" value="1"/>
</dbReference>
<accession>A0A3E0HZH5</accession>
<dbReference type="EMBL" id="QUNO01000003">
    <property type="protein sequence ID" value="REH51781.1"/>
    <property type="molecule type" value="Genomic_DNA"/>
</dbReference>
<protein>
    <submittedName>
        <fullName evidence="3">PPOX class probable F420-dependent enzyme</fullName>
    </submittedName>
</protein>
<dbReference type="GO" id="GO:0070967">
    <property type="term" value="F:coenzyme F420 binding"/>
    <property type="evidence" value="ECO:0007669"/>
    <property type="project" value="TreeGrafter"/>
</dbReference>
<dbReference type="GO" id="GO:0005829">
    <property type="term" value="C:cytosol"/>
    <property type="evidence" value="ECO:0007669"/>
    <property type="project" value="TreeGrafter"/>
</dbReference>
<dbReference type="InterPro" id="IPR012349">
    <property type="entry name" value="Split_barrel_FMN-bd"/>
</dbReference>
<dbReference type="InterPro" id="IPR052019">
    <property type="entry name" value="F420H2_bilvrd_red/Heme_oxyg"/>
</dbReference>
<proteinExistence type="predicted"/>
<evidence type="ECO:0000259" key="2">
    <source>
        <dbReference type="Pfam" id="PF01243"/>
    </source>
</evidence>
<keyword evidence="1" id="KW-0560">Oxidoreductase</keyword>
<dbReference type="AlphaFoldDB" id="A0A3E0HZH5"/>
<evidence type="ECO:0000256" key="1">
    <source>
        <dbReference type="ARBA" id="ARBA00023002"/>
    </source>
</evidence>
<organism evidence="3 4">
    <name type="scientific">Kutzneria buriramensis</name>
    <dbReference type="NCBI Taxonomy" id="1045776"/>
    <lineage>
        <taxon>Bacteria</taxon>
        <taxon>Bacillati</taxon>
        <taxon>Actinomycetota</taxon>
        <taxon>Actinomycetes</taxon>
        <taxon>Pseudonocardiales</taxon>
        <taxon>Pseudonocardiaceae</taxon>
        <taxon>Kutzneria</taxon>
    </lineage>
</organism>
<dbReference type="PANTHER" id="PTHR35176">
    <property type="entry name" value="HEME OXYGENASE HI_0854-RELATED"/>
    <property type="match status" value="1"/>
</dbReference>